<name>A0A1M5W9A8_9BRAD</name>
<evidence type="ECO:0000256" key="4">
    <source>
        <dbReference type="ARBA" id="ARBA00023014"/>
    </source>
</evidence>
<organism evidence="6 7">
    <name type="scientific">Bradyrhizobium erythrophlei</name>
    <dbReference type="NCBI Taxonomy" id="1437360"/>
    <lineage>
        <taxon>Bacteria</taxon>
        <taxon>Pseudomonadati</taxon>
        <taxon>Pseudomonadota</taxon>
        <taxon>Alphaproteobacteria</taxon>
        <taxon>Hyphomicrobiales</taxon>
        <taxon>Nitrobacteraceae</taxon>
        <taxon>Bradyrhizobium</taxon>
    </lineage>
</organism>
<keyword evidence="3" id="KW-0408">Iron</keyword>
<dbReference type="PANTHER" id="PTHR21496:SF23">
    <property type="entry name" value="3-PHENYLPROPIONATE_CINNAMIC ACID DIOXYGENASE FERREDOXIN SUBUNIT"/>
    <property type="match status" value="1"/>
</dbReference>
<gene>
    <name evidence="6" type="ORF">SAMN05443248_6430</name>
</gene>
<accession>A0A1M5W9A8</accession>
<keyword evidence="1" id="KW-0001">2Fe-2S</keyword>
<dbReference type="RefSeq" id="WP_079604835.1">
    <property type="nucleotide sequence ID" value="NZ_LT670817.1"/>
</dbReference>
<dbReference type="InterPro" id="IPR017941">
    <property type="entry name" value="Rieske_2Fe-2S"/>
</dbReference>
<dbReference type="PROSITE" id="PS51296">
    <property type="entry name" value="RIESKE"/>
    <property type="match status" value="1"/>
</dbReference>
<evidence type="ECO:0000256" key="1">
    <source>
        <dbReference type="ARBA" id="ARBA00022714"/>
    </source>
</evidence>
<evidence type="ECO:0000259" key="5">
    <source>
        <dbReference type="PROSITE" id="PS51296"/>
    </source>
</evidence>
<dbReference type="SUPFAM" id="SSF50022">
    <property type="entry name" value="ISP domain"/>
    <property type="match status" value="1"/>
</dbReference>
<protein>
    <submittedName>
        <fullName evidence="6">Ferredoxin subunit of nitrite reductase or a ring-hydroxylating dioxygenase</fullName>
    </submittedName>
</protein>
<dbReference type="OrthoDB" id="9794175at2"/>
<dbReference type="GO" id="GO:0051213">
    <property type="term" value="F:dioxygenase activity"/>
    <property type="evidence" value="ECO:0007669"/>
    <property type="project" value="UniProtKB-KW"/>
</dbReference>
<evidence type="ECO:0000313" key="7">
    <source>
        <dbReference type="Proteomes" id="UP000189796"/>
    </source>
</evidence>
<dbReference type="CDD" id="cd03467">
    <property type="entry name" value="Rieske"/>
    <property type="match status" value="1"/>
</dbReference>
<dbReference type="GO" id="GO:0046872">
    <property type="term" value="F:metal ion binding"/>
    <property type="evidence" value="ECO:0007669"/>
    <property type="project" value="UniProtKB-KW"/>
</dbReference>
<evidence type="ECO:0000313" key="6">
    <source>
        <dbReference type="EMBL" id="SHH84112.1"/>
    </source>
</evidence>
<feature type="domain" description="Rieske" evidence="5">
    <location>
        <begin position="4"/>
        <end position="116"/>
    </location>
</feature>
<dbReference type="EMBL" id="LT670817">
    <property type="protein sequence ID" value="SHH84112.1"/>
    <property type="molecule type" value="Genomic_DNA"/>
</dbReference>
<keyword evidence="2" id="KW-0479">Metal-binding</keyword>
<reference evidence="6 7" key="1">
    <citation type="submission" date="2016-11" db="EMBL/GenBank/DDBJ databases">
        <authorList>
            <person name="Jaros S."/>
            <person name="Januszkiewicz K."/>
            <person name="Wedrychowicz H."/>
        </authorList>
    </citation>
    <scope>NUCLEOTIDE SEQUENCE [LARGE SCALE GENOMIC DNA]</scope>
    <source>
        <strain evidence="6 7">GAS138</strain>
    </source>
</reference>
<keyword evidence="6" id="KW-0223">Dioxygenase</keyword>
<dbReference type="Proteomes" id="UP000189796">
    <property type="component" value="Chromosome I"/>
</dbReference>
<evidence type="ECO:0000256" key="2">
    <source>
        <dbReference type="ARBA" id="ARBA00022723"/>
    </source>
</evidence>
<keyword evidence="4" id="KW-0411">Iron-sulfur</keyword>
<sequence>MTRHRICGVSEVASNAMKPFAMGRGTILLTRLPSGEIKAVGARCPHQGANLEHGCVTGHAHSDQPNVLLMDRPGQILRCPWHGFEFDLISGESVADHGKLRLRRFSVEIENDDVFVVM</sequence>
<proteinExistence type="predicted"/>
<dbReference type="AlphaFoldDB" id="A0A1M5W9A8"/>
<evidence type="ECO:0000256" key="3">
    <source>
        <dbReference type="ARBA" id="ARBA00023004"/>
    </source>
</evidence>
<keyword evidence="6" id="KW-0560">Oxidoreductase</keyword>
<dbReference type="GO" id="GO:0051537">
    <property type="term" value="F:2 iron, 2 sulfur cluster binding"/>
    <property type="evidence" value="ECO:0007669"/>
    <property type="project" value="UniProtKB-KW"/>
</dbReference>
<dbReference type="PANTHER" id="PTHR21496">
    <property type="entry name" value="FERREDOXIN-RELATED"/>
    <property type="match status" value="1"/>
</dbReference>
<dbReference type="Pfam" id="PF00355">
    <property type="entry name" value="Rieske"/>
    <property type="match status" value="1"/>
</dbReference>
<dbReference type="InterPro" id="IPR036922">
    <property type="entry name" value="Rieske_2Fe-2S_sf"/>
</dbReference>
<dbReference type="Gene3D" id="2.102.10.10">
    <property type="entry name" value="Rieske [2Fe-2S] iron-sulphur domain"/>
    <property type="match status" value="1"/>
</dbReference>